<dbReference type="KEGG" id="hch:HCH_03609"/>
<dbReference type="Proteomes" id="UP000000238">
    <property type="component" value="Chromosome"/>
</dbReference>
<dbReference type="HOGENOM" id="CLU_1666947_0_0_6"/>
<name>Q2SG75_HAHCH</name>
<proteinExistence type="predicted"/>
<keyword evidence="1" id="KW-0472">Membrane</keyword>
<evidence type="ECO:0000313" key="3">
    <source>
        <dbReference type="Proteomes" id="UP000000238"/>
    </source>
</evidence>
<dbReference type="AlphaFoldDB" id="Q2SG75"/>
<keyword evidence="1" id="KW-0812">Transmembrane</keyword>
<evidence type="ECO:0000256" key="1">
    <source>
        <dbReference type="SAM" id="Phobius"/>
    </source>
</evidence>
<reference evidence="2 3" key="1">
    <citation type="journal article" date="2005" name="Nucleic Acids Res.">
        <title>Genomic blueprint of Hahella chejuensis, a marine microbe producing an algicidal agent.</title>
        <authorList>
            <person name="Jeong H."/>
            <person name="Yim J.H."/>
            <person name="Lee C."/>
            <person name="Choi S.-H."/>
            <person name="Park Y.K."/>
            <person name="Yoon S.H."/>
            <person name="Hur C.-G."/>
            <person name="Kang H.-Y."/>
            <person name="Kim D."/>
            <person name="Lee H.H."/>
            <person name="Park K.H."/>
            <person name="Park S.-H."/>
            <person name="Park H.-S."/>
            <person name="Lee H.K."/>
            <person name="Oh T.K."/>
            <person name="Kim J.F."/>
        </authorList>
    </citation>
    <scope>NUCLEOTIDE SEQUENCE [LARGE SCALE GENOMIC DNA]</scope>
    <source>
        <strain evidence="2 3">KCTC 2396</strain>
    </source>
</reference>
<feature type="transmembrane region" description="Helical" evidence="1">
    <location>
        <begin position="20"/>
        <end position="43"/>
    </location>
</feature>
<gene>
    <name evidence="2" type="ordered locus">HCH_03609</name>
</gene>
<evidence type="ECO:0000313" key="2">
    <source>
        <dbReference type="EMBL" id="ABC30349.1"/>
    </source>
</evidence>
<dbReference type="STRING" id="349521.HCH_03609"/>
<dbReference type="RefSeq" id="WP_011397417.1">
    <property type="nucleotide sequence ID" value="NC_007645.1"/>
</dbReference>
<protein>
    <submittedName>
        <fullName evidence="2">Uncharacterized protein</fullName>
    </submittedName>
</protein>
<keyword evidence="3" id="KW-1185">Reference proteome</keyword>
<dbReference type="EMBL" id="CP000155">
    <property type="protein sequence ID" value="ABC30349.1"/>
    <property type="molecule type" value="Genomic_DNA"/>
</dbReference>
<organism evidence="2 3">
    <name type="scientific">Hahella chejuensis (strain KCTC 2396)</name>
    <dbReference type="NCBI Taxonomy" id="349521"/>
    <lineage>
        <taxon>Bacteria</taxon>
        <taxon>Pseudomonadati</taxon>
        <taxon>Pseudomonadota</taxon>
        <taxon>Gammaproteobacteria</taxon>
        <taxon>Oceanospirillales</taxon>
        <taxon>Hahellaceae</taxon>
        <taxon>Hahella</taxon>
    </lineage>
</organism>
<feature type="transmembrane region" description="Helical" evidence="1">
    <location>
        <begin position="122"/>
        <end position="143"/>
    </location>
</feature>
<sequence length="158" mass="18235">MSDTLSELLFSPNPIWHYFWIAWMLVLFSVLLIQLPLAYFALVRPFDKKFEMKNIILERGIFYGSFIVRLTNYVHGIVFEPYRGKLSNPIAKRLIDGKFAYQDRLYEKRINMRSSASPLQIVLSYILVASTIVMVGGMIPLLIHNFILYPDFAAAHGG</sequence>
<accession>Q2SG75</accession>
<keyword evidence="1" id="KW-1133">Transmembrane helix</keyword>